<dbReference type="PANTHER" id="PTHR10641:SF1352">
    <property type="entry name" value="TRANSCRIPTION FACTOR MYB34-LIKE"/>
    <property type="match status" value="1"/>
</dbReference>
<dbReference type="Gramene" id="EOY21912">
    <property type="protein sequence ID" value="EOY21912"/>
    <property type="gene ID" value="TCM_014091"/>
</dbReference>
<evidence type="ECO:0000256" key="2">
    <source>
        <dbReference type="ARBA" id="ARBA00022737"/>
    </source>
</evidence>
<dbReference type="Pfam" id="PF00249">
    <property type="entry name" value="Myb_DNA-binding"/>
    <property type="match status" value="2"/>
</dbReference>
<dbReference type="EMBL" id="CM001881">
    <property type="protein sequence ID" value="EOY21912.1"/>
    <property type="molecule type" value="Genomic_DNA"/>
</dbReference>
<dbReference type="Proteomes" id="UP000026915">
    <property type="component" value="Chromosome 3"/>
</dbReference>
<dbReference type="GO" id="GO:0051707">
    <property type="term" value="P:response to other organism"/>
    <property type="evidence" value="ECO:0007669"/>
    <property type="project" value="UniProtKB-ARBA"/>
</dbReference>
<organism evidence="11 12">
    <name type="scientific">Theobroma cacao</name>
    <name type="common">Cacao</name>
    <name type="synonym">Cocoa</name>
    <dbReference type="NCBI Taxonomy" id="3641"/>
    <lineage>
        <taxon>Eukaryota</taxon>
        <taxon>Viridiplantae</taxon>
        <taxon>Streptophyta</taxon>
        <taxon>Embryophyta</taxon>
        <taxon>Tracheophyta</taxon>
        <taxon>Spermatophyta</taxon>
        <taxon>Magnoliopsida</taxon>
        <taxon>eudicotyledons</taxon>
        <taxon>Gunneridae</taxon>
        <taxon>Pentapetalae</taxon>
        <taxon>rosids</taxon>
        <taxon>malvids</taxon>
        <taxon>Malvales</taxon>
        <taxon>Malvaceae</taxon>
        <taxon>Byttnerioideae</taxon>
        <taxon>Theobroma</taxon>
    </lineage>
</organism>
<name>A0A061FYF1_THECC</name>
<dbReference type="InterPro" id="IPR015495">
    <property type="entry name" value="Myb_TF_plants"/>
</dbReference>
<evidence type="ECO:0000256" key="8">
    <source>
        <dbReference type="SAM" id="MobiDB-lite"/>
    </source>
</evidence>
<dbReference type="GO" id="GO:0080090">
    <property type="term" value="P:regulation of primary metabolic process"/>
    <property type="evidence" value="ECO:0007669"/>
    <property type="project" value="UniProtKB-ARBA"/>
</dbReference>
<dbReference type="eggNOG" id="KOG0048">
    <property type="taxonomic scope" value="Eukaryota"/>
</dbReference>
<dbReference type="CDD" id="cd00167">
    <property type="entry name" value="SANT"/>
    <property type="match status" value="2"/>
</dbReference>
<evidence type="ECO:0000259" key="9">
    <source>
        <dbReference type="PROSITE" id="PS50090"/>
    </source>
</evidence>
<keyword evidence="12" id="KW-1185">Reference proteome</keyword>
<accession>A0A061FYF1</accession>
<dbReference type="GO" id="GO:0005634">
    <property type="term" value="C:nucleus"/>
    <property type="evidence" value="ECO:0007669"/>
    <property type="project" value="UniProtKB-SubCell"/>
</dbReference>
<evidence type="ECO:0000256" key="6">
    <source>
        <dbReference type="ARBA" id="ARBA00023242"/>
    </source>
</evidence>
<dbReference type="FunFam" id="1.10.10.60:FF:000001">
    <property type="entry name" value="MYB-related transcription factor"/>
    <property type="match status" value="1"/>
</dbReference>
<keyword evidence="6" id="KW-0539">Nucleus</keyword>
<dbReference type="KEGG" id="tcc:18604738"/>
<dbReference type="HOGENOM" id="CLU_699101_0_0_1"/>
<dbReference type="InterPro" id="IPR017930">
    <property type="entry name" value="Myb_dom"/>
</dbReference>
<reference evidence="11 12" key="1">
    <citation type="journal article" date="2013" name="Genome Biol.">
        <title>The genome sequence of the most widely cultivated cacao type and its use to identify candidate genes regulating pod color.</title>
        <authorList>
            <person name="Motamayor J.C."/>
            <person name="Mockaitis K."/>
            <person name="Schmutz J."/>
            <person name="Haiminen N."/>
            <person name="Iii D.L."/>
            <person name="Cornejo O."/>
            <person name="Findley S.D."/>
            <person name="Zheng P."/>
            <person name="Utro F."/>
            <person name="Royaert S."/>
            <person name="Saski C."/>
            <person name="Jenkins J."/>
            <person name="Podicheti R."/>
            <person name="Zhao M."/>
            <person name="Scheffler B.E."/>
            <person name="Stack J.C."/>
            <person name="Feltus F.A."/>
            <person name="Mustiga G.M."/>
            <person name="Amores F."/>
            <person name="Phillips W."/>
            <person name="Marelli J.P."/>
            <person name="May G.D."/>
            <person name="Shapiro H."/>
            <person name="Ma J."/>
            <person name="Bustamante C.D."/>
            <person name="Schnell R.J."/>
            <person name="Main D."/>
            <person name="Gilbert D."/>
            <person name="Parida L."/>
            <person name="Kuhn D.N."/>
        </authorList>
    </citation>
    <scope>NUCLEOTIDE SEQUENCE [LARGE SCALE GENOMIC DNA]</scope>
    <source>
        <strain evidence="12">cv. Matina 1-6</strain>
    </source>
</reference>
<dbReference type="PROSITE" id="PS50090">
    <property type="entry name" value="MYB_LIKE"/>
    <property type="match status" value="2"/>
</dbReference>
<dbReference type="PROSITE" id="PS51294">
    <property type="entry name" value="HTH_MYB"/>
    <property type="match status" value="2"/>
</dbReference>
<dbReference type="SMR" id="A0A061FYF1"/>
<feature type="domain" description="Myb-like" evidence="9">
    <location>
        <begin position="9"/>
        <end position="61"/>
    </location>
</feature>
<comment type="subunit">
    <text evidence="7">Can form complexes with MYC2, MYC3 or MYC4.</text>
</comment>
<evidence type="ECO:0000313" key="11">
    <source>
        <dbReference type="EMBL" id="EOY21912.1"/>
    </source>
</evidence>
<sequence>MGRTPFCTAEGLKKGPWTAEEDQKLIAYIQKHGEGGWRSLPEKAGLQRCGKSCRLRWANYLRPGIKRGDFTSEDDQTIIELHAALGNRWAAIARHLPKRTDNEIKNYWNAHLKKRLATMSIDPVTQKPVGTTPGSSSRNSSTMGNAEPPMVHTESATKQESEPTLQQPTSRSTSASALLLNKLASRVTTLQCVDPLRACQIMQSMSSKGTGDGGATANNESAICRPTSNCQGNNISTALDTSAWLDIAETLTTPLNCLDLLETLPPELAECNASDDGGVSVDNYRIEDPVSDALSILDKNASAPASSFSSTSDRVLNNMASKLASLPCVDEIHDWQHNLPGPIQGDSDTTTTGDVAILDDISIDDTTYDMVGSPIFYNLNYLENEPEPSDPFYIP</sequence>
<keyword evidence="4" id="KW-0238">DNA-binding</keyword>
<keyword evidence="5" id="KW-0804">Transcription</keyword>
<evidence type="ECO:0000313" key="12">
    <source>
        <dbReference type="Proteomes" id="UP000026915"/>
    </source>
</evidence>
<feature type="domain" description="HTH myb-type" evidence="10">
    <location>
        <begin position="62"/>
        <end position="116"/>
    </location>
</feature>
<evidence type="ECO:0000256" key="4">
    <source>
        <dbReference type="ARBA" id="ARBA00023125"/>
    </source>
</evidence>
<evidence type="ECO:0000256" key="3">
    <source>
        <dbReference type="ARBA" id="ARBA00023015"/>
    </source>
</evidence>
<feature type="compositionally biased region" description="Polar residues" evidence="8">
    <location>
        <begin position="128"/>
        <end position="144"/>
    </location>
</feature>
<feature type="region of interest" description="Disordered" evidence="8">
    <location>
        <begin position="120"/>
        <end position="173"/>
    </location>
</feature>
<dbReference type="FunFam" id="1.10.10.60:FF:000394">
    <property type="entry name" value="MYB transcription factor"/>
    <property type="match status" value="1"/>
</dbReference>
<gene>
    <name evidence="11" type="ORF">TCM_014091</name>
</gene>
<evidence type="ECO:0000259" key="10">
    <source>
        <dbReference type="PROSITE" id="PS51294"/>
    </source>
</evidence>
<feature type="domain" description="Myb-like" evidence="9">
    <location>
        <begin position="62"/>
        <end position="112"/>
    </location>
</feature>
<proteinExistence type="predicted"/>
<dbReference type="InterPro" id="IPR009057">
    <property type="entry name" value="Homeodomain-like_sf"/>
</dbReference>
<keyword evidence="2" id="KW-0677">Repeat</keyword>
<evidence type="ECO:0000256" key="1">
    <source>
        <dbReference type="ARBA" id="ARBA00004123"/>
    </source>
</evidence>
<dbReference type="OrthoDB" id="2143914at2759"/>
<dbReference type="PANTHER" id="PTHR10641">
    <property type="entry name" value="MYB FAMILY TRANSCRIPTION FACTOR"/>
    <property type="match status" value="1"/>
</dbReference>
<dbReference type="InterPro" id="IPR001005">
    <property type="entry name" value="SANT/Myb"/>
</dbReference>
<dbReference type="AlphaFoldDB" id="A0A061FYF1"/>
<dbReference type="InParanoid" id="A0A061FYF1"/>
<dbReference type="FunCoup" id="A0A061FYF1">
    <property type="interactions" value="1"/>
</dbReference>
<feature type="domain" description="HTH myb-type" evidence="10">
    <location>
        <begin position="9"/>
        <end position="61"/>
    </location>
</feature>
<protein>
    <submittedName>
        <fullName evidence="11">Myb domain 16-like protein</fullName>
    </submittedName>
</protein>
<comment type="subcellular location">
    <subcellularLocation>
        <location evidence="1">Nucleus</location>
    </subcellularLocation>
</comment>
<keyword evidence="3" id="KW-0805">Transcription regulation</keyword>
<evidence type="ECO:0000256" key="5">
    <source>
        <dbReference type="ARBA" id="ARBA00023163"/>
    </source>
</evidence>
<dbReference type="Gramene" id="Tc03v2_t007620.1">
    <property type="protein sequence ID" value="Tc03v2_p007620.1"/>
    <property type="gene ID" value="Tc03v2_g007620"/>
</dbReference>
<dbReference type="Gene3D" id="1.10.10.60">
    <property type="entry name" value="Homeodomain-like"/>
    <property type="match status" value="2"/>
</dbReference>
<dbReference type="SMART" id="SM00717">
    <property type="entry name" value="SANT"/>
    <property type="match status" value="2"/>
</dbReference>
<dbReference type="SUPFAM" id="SSF46689">
    <property type="entry name" value="Homeodomain-like"/>
    <property type="match status" value="1"/>
</dbReference>
<evidence type="ECO:0000256" key="7">
    <source>
        <dbReference type="ARBA" id="ARBA00062314"/>
    </source>
</evidence>
<dbReference type="GO" id="GO:0000976">
    <property type="term" value="F:transcription cis-regulatory region binding"/>
    <property type="evidence" value="ECO:0007669"/>
    <property type="project" value="UniProtKB-ARBA"/>
</dbReference>